<evidence type="ECO:0000313" key="5">
    <source>
        <dbReference type="EMBL" id="OLP05651.1"/>
    </source>
</evidence>
<keyword evidence="2" id="KW-0249">Electron transport</keyword>
<comment type="PTM">
    <text evidence="3">Binds 1 heme c group covalently per subunit.</text>
</comment>
<keyword evidence="4" id="KW-0732">Signal</keyword>
<evidence type="ECO:0000256" key="2">
    <source>
        <dbReference type="ARBA" id="ARBA00022982"/>
    </source>
</evidence>
<dbReference type="AlphaFoldDB" id="A0A1Q8YC35"/>
<dbReference type="EMBL" id="MSYM01000015">
    <property type="protein sequence ID" value="OLP05651.1"/>
    <property type="molecule type" value="Genomic_DNA"/>
</dbReference>
<comment type="caution">
    <text evidence="5">The sequence shown here is derived from an EMBL/GenBank/DDBJ whole genome shotgun (WGS) entry which is preliminary data.</text>
</comment>
<dbReference type="InterPro" id="IPR036909">
    <property type="entry name" value="Cyt_c-like_dom_sf"/>
</dbReference>
<dbReference type="GO" id="GO:0005506">
    <property type="term" value="F:iron ion binding"/>
    <property type="evidence" value="ECO:0007669"/>
    <property type="project" value="InterPro"/>
</dbReference>
<dbReference type="STRING" id="81479.RA876_09575"/>
<dbReference type="Gene3D" id="1.10.760.10">
    <property type="entry name" value="Cytochrome c-like domain"/>
    <property type="match status" value="1"/>
</dbReference>
<evidence type="ECO:0000313" key="6">
    <source>
        <dbReference type="Proteomes" id="UP000185911"/>
    </source>
</evidence>
<dbReference type="RefSeq" id="WP_075587327.1">
    <property type="nucleotide sequence ID" value="NZ_MSYM01000015.1"/>
</dbReference>
<dbReference type="InterPro" id="IPR002324">
    <property type="entry name" value="Cyt_c_ID"/>
</dbReference>
<name>A0A1Q8YC35_9BURK</name>
<keyword evidence="3" id="KW-0349">Heme</keyword>
<organism evidence="5 6">
    <name type="scientific">Rhodoferax antarcticus ANT.BR</name>
    <dbReference type="NCBI Taxonomy" id="1111071"/>
    <lineage>
        <taxon>Bacteria</taxon>
        <taxon>Pseudomonadati</taxon>
        <taxon>Pseudomonadota</taxon>
        <taxon>Betaproteobacteria</taxon>
        <taxon>Burkholderiales</taxon>
        <taxon>Comamonadaceae</taxon>
        <taxon>Rhodoferax</taxon>
    </lineage>
</organism>
<dbReference type="Proteomes" id="UP000185911">
    <property type="component" value="Unassembled WGS sequence"/>
</dbReference>
<proteinExistence type="predicted"/>
<keyword evidence="6" id="KW-1185">Reference proteome</keyword>
<feature type="signal peptide" evidence="4">
    <location>
        <begin position="1"/>
        <end position="22"/>
    </location>
</feature>
<dbReference type="PRINTS" id="PR00606">
    <property type="entry name" value="CYTCHROMECID"/>
</dbReference>
<evidence type="ECO:0000256" key="1">
    <source>
        <dbReference type="ARBA" id="ARBA00022448"/>
    </source>
</evidence>
<dbReference type="GO" id="GO:0009055">
    <property type="term" value="F:electron transfer activity"/>
    <property type="evidence" value="ECO:0007669"/>
    <property type="project" value="InterPro"/>
</dbReference>
<sequence>MKSIGFYLLAGTTVLVSGAAQADEALAKAKGCLACHKVEAKVLGSAYTTIAEKYKGKKDAEVTLAQHIIKGTPIPIGKEARQMLAPECGSAKTFWPQRARWVQDK</sequence>
<feature type="binding site" description="covalent" evidence="3">
    <location>
        <position position="32"/>
    </location>
    <ligand>
        <name>heme c</name>
        <dbReference type="ChEBI" id="CHEBI:61717"/>
    </ligand>
</feature>
<keyword evidence="3" id="KW-0408">Iron</keyword>
<dbReference type="SUPFAM" id="SSF46626">
    <property type="entry name" value="Cytochrome c"/>
    <property type="match status" value="1"/>
</dbReference>
<dbReference type="GO" id="GO:0020037">
    <property type="term" value="F:heme binding"/>
    <property type="evidence" value="ECO:0007669"/>
    <property type="project" value="InterPro"/>
</dbReference>
<accession>A0A1Q8YC35</accession>
<feature type="binding site" description="covalent" evidence="3">
    <location>
        <position position="36"/>
    </location>
    <ligand>
        <name>heme c</name>
        <dbReference type="ChEBI" id="CHEBI:61717"/>
    </ligand>
</feature>
<gene>
    <name evidence="5" type="ORF">BLL52_3103</name>
</gene>
<keyword evidence="1" id="KW-0813">Transport</keyword>
<keyword evidence="3" id="KW-0479">Metal-binding</keyword>
<evidence type="ECO:0000256" key="4">
    <source>
        <dbReference type="SAM" id="SignalP"/>
    </source>
</evidence>
<feature type="chain" id="PRO_5013113435" evidence="4">
    <location>
        <begin position="23"/>
        <end position="105"/>
    </location>
</feature>
<protein>
    <submittedName>
        <fullName evidence="5">Putative cytochrome c domain protein</fullName>
    </submittedName>
</protein>
<evidence type="ECO:0000256" key="3">
    <source>
        <dbReference type="PIRSR" id="PIRSR602324-1"/>
    </source>
</evidence>
<reference evidence="5 6" key="1">
    <citation type="submission" date="2017-01" db="EMBL/GenBank/DDBJ databases">
        <title>Genome sequence of Rhodoferax antarcticus ANT.BR, a psychrophilic purple nonsulfur bacterium from an Antarctic microbial mat.</title>
        <authorList>
            <person name="Baker J."/>
            <person name="Riester C."/>
            <person name="Skinner B."/>
            <person name="Newell A."/>
            <person name="Swingley W."/>
            <person name="Madigan M."/>
            <person name="Jung D."/>
            <person name="Asao M."/>
            <person name="Chen M."/>
            <person name="Loughlin P."/>
            <person name="Pan H."/>
            <person name="Lin S."/>
            <person name="Li N."/>
            <person name="Shaw J."/>
            <person name="Prado M."/>
            <person name="Sherman C."/>
            <person name="Li X."/>
            <person name="Tang J."/>
            <person name="Blankenship R."/>
            <person name="Zhao T."/>
            <person name="Touchman J."/>
            <person name="Sattley M."/>
        </authorList>
    </citation>
    <scope>NUCLEOTIDE SEQUENCE [LARGE SCALE GENOMIC DNA]</scope>
    <source>
        <strain evidence="5 6">ANT.BR</strain>
    </source>
</reference>